<dbReference type="GO" id="GO:0005829">
    <property type="term" value="C:cytosol"/>
    <property type="evidence" value="ECO:0007669"/>
    <property type="project" value="TreeGrafter"/>
</dbReference>
<dbReference type="AlphaFoldDB" id="A0A6J6T5Q3"/>
<dbReference type="PANTHER" id="PTHR11647">
    <property type="entry name" value="HYDRANTOINASE/DIHYDROPYRIMIDINASE FAMILY MEMBER"/>
    <property type="match status" value="1"/>
</dbReference>
<dbReference type="InterPro" id="IPR011059">
    <property type="entry name" value="Metal-dep_hydrolase_composite"/>
</dbReference>
<name>A0A6J6T5Q3_9ZZZZ</name>
<sequence length="579" mass="62470">MFDLLIQGGTVVDGTGAPAREADVAITGGRIVEVGPKLSGQAKRTLDATGHLVTPGFVDIHTHYDGQATWDPLLAPSSIHGVTSLVMGNCGVGFAPAKPSDHAFLISMLEGVEDIPGTALTEGLAWDWETFSDYLDALDRRQYAVDVATQVAHAPLRAYVMGERGADPMESPTGDELAEMFRQVKMGIEAGALGFTTSRTYIHRTKDGAPLGTRFSSVDELTALASALTEVGQGVIQLISDAYLSTDEDFVQSEFDVMAELVRNVRRPLSMTVQQPENLPNRWREMAAFANKMTAEGFDVKNQVAPRPIGVLLGLTATLNPFATGKTYRALSALPLAERVAKMKDPDIRRLIIGEHGTGRFEGLVQEITTSFHKMFPMEDPVNYEPTTERSVAGMASARGIAPTEVVYDLLLQRDGNQLLYMPLMNWAHENLDDTREMLVAPRSLIGLSDAGAHCGAISDGSFSTTMLALWGRDRTRGEKLPLEMLVHHITQRTASHVGWMDRGVLAPGLLGDVNVIDMETIAAHPPKIVHDLPAGGRRLMQTASGYKYTVKTGTVTFENGAHTGALPGALVRGAQSAS</sequence>
<dbReference type="Pfam" id="PF07969">
    <property type="entry name" value="Amidohydro_3"/>
    <property type="match status" value="1"/>
</dbReference>
<dbReference type="GO" id="GO:0016812">
    <property type="term" value="F:hydrolase activity, acting on carbon-nitrogen (but not peptide) bonds, in cyclic amides"/>
    <property type="evidence" value="ECO:0007669"/>
    <property type="project" value="TreeGrafter"/>
</dbReference>
<evidence type="ECO:0000259" key="1">
    <source>
        <dbReference type="Pfam" id="PF07969"/>
    </source>
</evidence>
<dbReference type="EMBL" id="CAEZYY010000004">
    <property type="protein sequence ID" value="CAB4742197.1"/>
    <property type="molecule type" value="Genomic_DNA"/>
</dbReference>
<gene>
    <name evidence="2" type="ORF">UFOPK2602_02306</name>
    <name evidence="3" type="ORF">UFOPK2806_00456</name>
    <name evidence="4" type="ORF">UFOPK3417_01771</name>
    <name evidence="5" type="ORF">UFOPK4306_00766</name>
</gene>
<dbReference type="InterPro" id="IPR050378">
    <property type="entry name" value="Metallo-dep_Hydrolases_sf"/>
</dbReference>
<dbReference type="InterPro" id="IPR013108">
    <property type="entry name" value="Amidohydro_3"/>
</dbReference>
<dbReference type="CDD" id="cd01297">
    <property type="entry name" value="D-aminoacylase"/>
    <property type="match status" value="1"/>
</dbReference>
<evidence type="ECO:0000313" key="2">
    <source>
        <dbReference type="EMBL" id="CAB4730544.1"/>
    </source>
</evidence>
<dbReference type="SUPFAM" id="SSF51556">
    <property type="entry name" value="Metallo-dependent hydrolases"/>
    <property type="match status" value="1"/>
</dbReference>
<dbReference type="InterPro" id="IPR032466">
    <property type="entry name" value="Metal_Hydrolase"/>
</dbReference>
<organism evidence="3">
    <name type="scientific">freshwater metagenome</name>
    <dbReference type="NCBI Taxonomy" id="449393"/>
    <lineage>
        <taxon>unclassified sequences</taxon>
        <taxon>metagenomes</taxon>
        <taxon>ecological metagenomes</taxon>
    </lineage>
</organism>
<evidence type="ECO:0000313" key="5">
    <source>
        <dbReference type="EMBL" id="CAB5058299.1"/>
    </source>
</evidence>
<protein>
    <submittedName>
        <fullName evidence="3">Unannotated protein</fullName>
    </submittedName>
</protein>
<feature type="domain" description="Amidohydrolase 3" evidence="1">
    <location>
        <begin position="45"/>
        <end position="558"/>
    </location>
</feature>
<dbReference type="EMBL" id="CAFBLR010000221">
    <property type="protein sequence ID" value="CAB4884819.1"/>
    <property type="molecule type" value="Genomic_DNA"/>
</dbReference>
<dbReference type="Gene3D" id="3.20.20.140">
    <property type="entry name" value="Metal-dependent hydrolases"/>
    <property type="match status" value="1"/>
</dbReference>
<accession>A0A6J6T5Q3</accession>
<evidence type="ECO:0000313" key="3">
    <source>
        <dbReference type="EMBL" id="CAB4742197.1"/>
    </source>
</evidence>
<dbReference type="EMBL" id="CAFBQP010000023">
    <property type="protein sequence ID" value="CAB5058299.1"/>
    <property type="molecule type" value="Genomic_DNA"/>
</dbReference>
<proteinExistence type="predicted"/>
<dbReference type="EMBL" id="CAEZXX010000234">
    <property type="protein sequence ID" value="CAB4730544.1"/>
    <property type="molecule type" value="Genomic_DNA"/>
</dbReference>
<dbReference type="PANTHER" id="PTHR11647:SF1">
    <property type="entry name" value="COLLAPSIN RESPONSE MEDIATOR PROTEIN"/>
    <property type="match status" value="1"/>
</dbReference>
<reference evidence="3" key="1">
    <citation type="submission" date="2020-05" db="EMBL/GenBank/DDBJ databases">
        <authorList>
            <person name="Chiriac C."/>
            <person name="Salcher M."/>
            <person name="Ghai R."/>
            <person name="Kavagutti S V."/>
        </authorList>
    </citation>
    <scope>NUCLEOTIDE SEQUENCE</scope>
</reference>
<evidence type="ECO:0000313" key="4">
    <source>
        <dbReference type="EMBL" id="CAB4884819.1"/>
    </source>
</evidence>
<dbReference type="SUPFAM" id="SSF51338">
    <property type="entry name" value="Composite domain of metallo-dependent hydrolases"/>
    <property type="match status" value="1"/>
</dbReference>